<dbReference type="Proteomes" id="UP000192907">
    <property type="component" value="Unassembled WGS sequence"/>
</dbReference>
<feature type="domain" description="N-acetyltransferase" evidence="1">
    <location>
        <begin position="141"/>
        <end position="278"/>
    </location>
</feature>
<evidence type="ECO:0000259" key="1">
    <source>
        <dbReference type="PROSITE" id="PS51186"/>
    </source>
</evidence>
<gene>
    <name evidence="2" type="ORF">SAMN06296036_103196</name>
</gene>
<dbReference type="SUPFAM" id="SSF55729">
    <property type="entry name" value="Acyl-CoA N-acyltransferases (Nat)"/>
    <property type="match status" value="1"/>
</dbReference>
<dbReference type="InterPro" id="IPR013653">
    <property type="entry name" value="GCN5-like_dom"/>
</dbReference>
<dbReference type="Pfam" id="PF08445">
    <property type="entry name" value="FR47"/>
    <property type="match status" value="1"/>
</dbReference>
<dbReference type="PROSITE" id="PS51186">
    <property type="entry name" value="GNAT"/>
    <property type="match status" value="1"/>
</dbReference>
<reference evidence="3" key="1">
    <citation type="submission" date="2017-04" db="EMBL/GenBank/DDBJ databases">
        <authorList>
            <person name="Varghese N."/>
            <person name="Submissions S."/>
        </authorList>
    </citation>
    <scope>NUCLEOTIDE SEQUENCE [LARGE SCALE GENOMIC DNA]</scope>
    <source>
        <strain evidence="3">RKEM611</strain>
    </source>
</reference>
<protein>
    <recommendedName>
        <fullName evidence="1">N-acetyltransferase domain-containing protein</fullName>
    </recommendedName>
</protein>
<keyword evidence="3" id="KW-1185">Reference proteome</keyword>
<accession>A0A1Y6BAI3</accession>
<dbReference type="AlphaFoldDB" id="A0A1Y6BAI3"/>
<dbReference type="EMBL" id="FWZT01000003">
    <property type="protein sequence ID" value="SMF01590.1"/>
    <property type="molecule type" value="Genomic_DNA"/>
</dbReference>
<dbReference type="RefSeq" id="WP_132316025.1">
    <property type="nucleotide sequence ID" value="NZ_FWZT01000003.1"/>
</dbReference>
<dbReference type="STRING" id="1513793.SAMN06296036_103196"/>
<name>A0A1Y6BAI3_9BACT</name>
<evidence type="ECO:0000313" key="2">
    <source>
        <dbReference type="EMBL" id="SMF01590.1"/>
    </source>
</evidence>
<dbReference type="GO" id="GO:0016747">
    <property type="term" value="F:acyltransferase activity, transferring groups other than amino-acyl groups"/>
    <property type="evidence" value="ECO:0007669"/>
    <property type="project" value="InterPro"/>
</dbReference>
<evidence type="ECO:0000313" key="3">
    <source>
        <dbReference type="Proteomes" id="UP000192907"/>
    </source>
</evidence>
<dbReference type="OrthoDB" id="7365268at2"/>
<dbReference type="InterPro" id="IPR016181">
    <property type="entry name" value="Acyl_CoA_acyltransferase"/>
</dbReference>
<dbReference type="InterPro" id="IPR000182">
    <property type="entry name" value="GNAT_dom"/>
</dbReference>
<dbReference type="CDD" id="cd04301">
    <property type="entry name" value="NAT_SF"/>
    <property type="match status" value="1"/>
</dbReference>
<organism evidence="2 3">
    <name type="scientific">Pseudobacteriovorax antillogorgiicola</name>
    <dbReference type="NCBI Taxonomy" id="1513793"/>
    <lineage>
        <taxon>Bacteria</taxon>
        <taxon>Pseudomonadati</taxon>
        <taxon>Bdellovibrionota</taxon>
        <taxon>Oligoflexia</taxon>
        <taxon>Oligoflexales</taxon>
        <taxon>Pseudobacteriovoracaceae</taxon>
        <taxon>Pseudobacteriovorax</taxon>
    </lineage>
</organism>
<sequence>MKLCIAEDPKDLPNSTQSFLEANELSNNIPLGILNRLRNNPKAYQGFKLYSLIDDDDRTLAYGHWTPPHPLALAAATQPAITAFAKAIRQENPQLSGISGPKDCIERFLEEWPELKPKITRTERMGAYRLDKVVPPRPSQAVIGPAVESDLDLVLRWRHAFDQDCQLISLPDEEAKSWAIDRIAHQEIYLARVGNVPVSSAIAGRILKTGRSVGFVYTPPEHRGCGYASHLVADLSQRILNEGYQFCCLFTQLENLTSNKIYQNIGYQWCEEFVHYHF</sequence>
<dbReference type="Gene3D" id="3.40.630.30">
    <property type="match status" value="1"/>
</dbReference>
<proteinExistence type="predicted"/>